<comment type="caution">
    <text evidence="4">The sequence shown here is derived from an EMBL/GenBank/DDBJ whole genome shotgun (WGS) entry which is preliminary data.</text>
</comment>
<feature type="domain" description="F-box protein Hrt3/FBXO9 C-terminal" evidence="3">
    <location>
        <begin position="183"/>
        <end position="301"/>
    </location>
</feature>
<evidence type="ECO:0000313" key="4">
    <source>
        <dbReference type="EMBL" id="GMM56008.1"/>
    </source>
</evidence>
<dbReference type="EMBL" id="BTGD01000006">
    <property type="protein sequence ID" value="GMM56008.1"/>
    <property type="molecule type" value="Genomic_DNA"/>
</dbReference>
<dbReference type="InterPro" id="IPR045464">
    <property type="entry name" value="Hrt3/FBXO9_C"/>
</dbReference>
<evidence type="ECO:0000256" key="1">
    <source>
        <dbReference type="ARBA" id="ARBA00022786"/>
    </source>
</evidence>
<name>A0AAV5RZH8_MAUHU</name>
<sequence>MMTQEPVIEELKDPIIANAIEIWEKGVFKERDGSMADAIRFYREALKVYDNVERIYRKKLHEEWTLFKKMEELKLEKGKDAVNGTDNDNGSDNEDEESLLPCWILEMLPNDILLKIVSRVVQQSGVSWVNLSLTCSKFNELCFHTSTPFKTFKDFIYPKQVYDNELVKLNGENTIKELEAVLWDKNYELMLKERPYIKFEGVYISVVNYLRYGSNAEGSSSLNNPVHMITYYRYYRFYEDGSVLRLLTTDEPTTVVNHFTRDNNIRSSHICTWKLYFDGETNYVSITRSNEKYTFVEKLEIKNQGRKRFQRLKWIESTVEDKEGNIAPCSLKNEKPFFFSRVKSYSRRIEPNKATK</sequence>
<evidence type="ECO:0000259" key="2">
    <source>
        <dbReference type="Pfam" id="PF12937"/>
    </source>
</evidence>
<dbReference type="GO" id="GO:0005737">
    <property type="term" value="C:cytoplasm"/>
    <property type="evidence" value="ECO:0007669"/>
    <property type="project" value="TreeGrafter"/>
</dbReference>
<dbReference type="PANTHER" id="PTHR12874:SF9">
    <property type="entry name" value="F-BOX ONLY PROTEIN 48"/>
    <property type="match status" value="1"/>
</dbReference>
<dbReference type="GO" id="GO:0019005">
    <property type="term" value="C:SCF ubiquitin ligase complex"/>
    <property type="evidence" value="ECO:0007669"/>
    <property type="project" value="TreeGrafter"/>
</dbReference>
<dbReference type="Proteomes" id="UP001377567">
    <property type="component" value="Unassembled WGS sequence"/>
</dbReference>
<dbReference type="InterPro" id="IPR001810">
    <property type="entry name" value="F-box_dom"/>
</dbReference>
<dbReference type="Pfam" id="PF19270">
    <property type="entry name" value="FBO_C"/>
    <property type="match status" value="1"/>
</dbReference>
<gene>
    <name evidence="4" type="ORF">DAKH74_026240</name>
</gene>
<dbReference type="InterPro" id="IPR036047">
    <property type="entry name" value="F-box-like_dom_sf"/>
</dbReference>
<evidence type="ECO:0000259" key="3">
    <source>
        <dbReference type="Pfam" id="PF19270"/>
    </source>
</evidence>
<dbReference type="CDD" id="cd09917">
    <property type="entry name" value="F-box_SF"/>
    <property type="match status" value="1"/>
</dbReference>
<dbReference type="SUPFAM" id="SSF81383">
    <property type="entry name" value="F-box domain"/>
    <property type="match status" value="1"/>
</dbReference>
<dbReference type="GO" id="GO:0031146">
    <property type="term" value="P:SCF-dependent proteasomal ubiquitin-dependent protein catabolic process"/>
    <property type="evidence" value="ECO:0007669"/>
    <property type="project" value="TreeGrafter"/>
</dbReference>
<feature type="domain" description="F-box" evidence="2">
    <location>
        <begin position="107"/>
        <end position="145"/>
    </location>
</feature>
<accession>A0AAV5RZH8</accession>
<protein>
    <submittedName>
        <fullName evidence="4">SCF ubiquitin ligase complex subunit</fullName>
    </submittedName>
</protein>
<dbReference type="AlphaFoldDB" id="A0AAV5RZH8"/>
<keyword evidence="5" id="KW-1185">Reference proteome</keyword>
<dbReference type="Pfam" id="PF12937">
    <property type="entry name" value="F-box-like"/>
    <property type="match status" value="1"/>
</dbReference>
<proteinExistence type="predicted"/>
<organism evidence="4 5">
    <name type="scientific">Maudiozyma humilis</name>
    <name type="common">Sour dough yeast</name>
    <name type="synonym">Kazachstania humilis</name>
    <dbReference type="NCBI Taxonomy" id="51915"/>
    <lineage>
        <taxon>Eukaryota</taxon>
        <taxon>Fungi</taxon>
        <taxon>Dikarya</taxon>
        <taxon>Ascomycota</taxon>
        <taxon>Saccharomycotina</taxon>
        <taxon>Saccharomycetes</taxon>
        <taxon>Saccharomycetales</taxon>
        <taxon>Saccharomycetaceae</taxon>
        <taxon>Maudiozyma</taxon>
    </lineage>
</organism>
<keyword evidence="1" id="KW-0833">Ubl conjugation pathway</keyword>
<dbReference type="PANTHER" id="PTHR12874">
    <property type="entry name" value="F-BOX ONLY PROTEIN 48-RELATED"/>
    <property type="match status" value="1"/>
</dbReference>
<keyword evidence="4" id="KW-0436">Ligase</keyword>
<reference evidence="4 5" key="1">
    <citation type="journal article" date="2023" name="Elife">
        <title>Identification of key yeast species and microbe-microbe interactions impacting larval growth of Drosophila in the wild.</title>
        <authorList>
            <person name="Mure A."/>
            <person name="Sugiura Y."/>
            <person name="Maeda R."/>
            <person name="Honda K."/>
            <person name="Sakurai N."/>
            <person name="Takahashi Y."/>
            <person name="Watada M."/>
            <person name="Katoh T."/>
            <person name="Gotoh A."/>
            <person name="Gotoh Y."/>
            <person name="Taniguchi I."/>
            <person name="Nakamura K."/>
            <person name="Hayashi T."/>
            <person name="Katayama T."/>
            <person name="Uemura T."/>
            <person name="Hattori Y."/>
        </authorList>
    </citation>
    <scope>NUCLEOTIDE SEQUENCE [LARGE SCALE GENOMIC DNA]</scope>
    <source>
        <strain evidence="4 5">KH-74</strain>
    </source>
</reference>
<dbReference type="GO" id="GO:0016874">
    <property type="term" value="F:ligase activity"/>
    <property type="evidence" value="ECO:0007669"/>
    <property type="project" value="UniProtKB-KW"/>
</dbReference>
<evidence type="ECO:0000313" key="5">
    <source>
        <dbReference type="Proteomes" id="UP001377567"/>
    </source>
</evidence>